<feature type="compositionally biased region" description="Basic and acidic residues" evidence="1">
    <location>
        <begin position="150"/>
        <end position="179"/>
    </location>
</feature>
<dbReference type="Pfam" id="PF13649">
    <property type="entry name" value="Methyltransf_25"/>
    <property type="match status" value="1"/>
</dbReference>
<dbReference type="SUPFAM" id="SSF53335">
    <property type="entry name" value="S-adenosyl-L-methionine-dependent methyltransferases"/>
    <property type="match status" value="1"/>
</dbReference>
<feature type="region of interest" description="Disordered" evidence="1">
    <location>
        <begin position="150"/>
        <end position="187"/>
    </location>
</feature>
<dbReference type="RefSeq" id="WP_267623508.1">
    <property type="nucleotide sequence ID" value="NZ_JAODIW010000008.1"/>
</dbReference>
<sequence>MTSHRVHERWAERSGEYSPEYYAYYGPDERSELVRGALDRFVEPDAPVLELGCSAGRHLAHLHDAGYDDLHGVDVNGESFEVMADAYPDLTRDGSFYTESIENLVADSDDDAFAAVYSVQTLQHIPPENEWVFDEVARIASDLLVTVEVESERGERGAEDGDGGREGEAGGVVDDHTGDVPDATGTRGVNYVTEEIPLYYRNWESVFTERGFVQVDAESVDADTFRALRPATR</sequence>
<dbReference type="InterPro" id="IPR029063">
    <property type="entry name" value="SAM-dependent_MTases_sf"/>
</dbReference>
<organism evidence="3 4">
    <name type="scientific">Halobium salinum</name>
    <dbReference type="NCBI Taxonomy" id="1364940"/>
    <lineage>
        <taxon>Archaea</taxon>
        <taxon>Methanobacteriati</taxon>
        <taxon>Methanobacteriota</taxon>
        <taxon>Stenosarchaea group</taxon>
        <taxon>Halobacteria</taxon>
        <taxon>Halobacteriales</taxon>
        <taxon>Haloferacaceae</taxon>
        <taxon>Halobium</taxon>
    </lineage>
</organism>
<evidence type="ECO:0000313" key="4">
    <source>
        <dbReference type="Proteomes" id="UP001595921"/>
    </source>
</evidence>
<protein>
    <submittedName>
        <fullName evidence="3">Class I SAM-dependent methyltransferase</fullName>
        <ecNumber evidence="3">2.1.-.-</ecNumber>
    </submittedName>
</protein>
<evidence type="ECO:0000256" key="1">
    <source>
        <dbReference type="SAM" id="MobiDB-lite"/>
    </source>
</evidence>
<accession>A0ABD5PCS6</accession>
<proteinExistence type="predicted"/>
<keyword evidence="3" id="KW-0808">Transferase</keyword>
<dbReference type="EMBL" id="JBHSDS010000006">
    <property type="protein sequence ID" value="MFC4358689.1"/>
    <property type="molecule type" value="Genomic_DNA"/>
</dbReference>
<gene>
    <name evidence="3" type="ORF">ACFO0N_12130</name>
</gene>
<dbReference type="AlphaFoldDB" id="A0ABD5PCS6"/>
<dbReference type="GO" id="GO:0032259">
    <property type="term" value="P:methylation"/>
    <property type="evidence" value="ECO:0007669"/>
    <property type="project" value="UniProtKB-KW"/>
</dbReference>
<keyword evidence="4" id="KW-1185">Reference proteome</keyword>
<dbReference type="InterPro" id="IPR041698">
    <property type="entry name" value="Methyltransf_25"/>
</dbReference>
<comment type="caution">
    <text evidence="3">The sequence shown here is derived from an EMBL/GenBank/DDBJ whole genome shotgun (WGS) entry which is preliminary data.</text>
</comment>
<keyword evidence="3" id="KW-0489">Methyltransferase</keyword>
<name>A0ABD5PCS6_9EURY</name>
<evidence type="ECO:0000259" key="2">
    <source>
        <dbReference type="Pfam" id="PF13649"/>
    </source>
</evidence>
<feature type="domain" description="Methyltransferase" evidence="2">
    <location>
        <begin position="48"/>
        <end position="139"/>
    </location>
</feature>
<dbReference type="EC" id="2.1.-.-" evidence="3"/>
<dbReference type="Gene3D" id="3.40.50.150">
    <property type="entry name" value="Vaccinia Virus protein VP39"/>
    <property type="match status" value="1"/>
</dbReference>
<reference evidence="3 4" key="1">
    <citation type="journal article" date="2019" name="Int. J. Syst. Evol. Microbiol.">
        <title>The Global Catalogue of Microorganisms (GCM) 10K type strain sequencing project: providing services to taxonomists for standard genome sequencing and annotation.</title>
        <authorList>
            <consortium name="The Broad Institute Genomics Platform"/>
            <consortium name="The Broad Institute Genome Sequencing Center for Infectious Disease"/>
            <person name="Wu L."/>
            <person name="Ma J."/>
        </authorList>
    </citation>
    <scope>NUCLEOTIDE SEQUENCE [LARGE SCALE GENOMIC DNA]</scope>
    <source>
        <strain evidence="3 4">CGMCC 1.12553</strain>
    </source>
</reference>
<dbReference type="GO" id="GO:0008168">
    <property type="term" value="F:methyltransferase activity"/>
    <property type="evidence" value="ECO:0007669"/>
    <property type="project" value="UniProtKB-KW"/>
</dbReference>
<evidence type="ECO:0000313" key="3">
    <source>
        <dbReference type="EMBL" id="MFC4358689.1"/>
    </source>
</evidence>
<dbReference type="Proteomes" id="UP001595921">
    <property type="component" value="Unassembled WGS sequence"/>
</dbReference>